<dbReference type="Pfam" id="PF00621">
    <property type="entry name" value="RhoGEF"/>
    <property type="match status" value="1"/>
</dbReference>
<feature type="compositionally biased region" description="Basic residues" evidence="1">
    <location>
        <begin position="257"/>
        <end position="268"/>
    </location>
</feature>
<feature type="region of interest" description="Disordered" evidence="1">
    <location>
        <begin position="1324"/>
        <end position="1367"/>
    </location>
</feature>
<evidence type="ECO:0000313" key="5">
    <source>
        <dbReference type="Proteomes" id="UP001164746"/>
    </source>
</evidence>
<feature type="compositionally biased region" description="Pro residues" evidence="1">
    <location>
        <begin position="1332"/>
        <end position="1344"/>
    </location>
</feature>
<dbReference type="Pfam" id="PF22697">
    <property type="entry name" value="SOS1_NGEF_PH"/>
    <property type="match status" value="1"/>
</dbReference>
<feature type="compositionally biased region" description="Low complexity" evidence="1">
    <location>
        <begin position="840"/>
        <end position="854"/>
    </location>
</feature>
<dbReference type="PANTHER" id="PTHR45845:SF3">
    <property type="entry name" value="PURATROPHIN-1-LIKE, ISOFORM A"/>
    <property type="match status" value="1"/>
</dbReference>
<feature type="domain" description="PH" evidence="2">
    <location>
        <begin position="1129"/>
        <end position="1237"/>
    </location>
</feature>
<organism evidence="4 5">
    <name type="scientific">Mya arenaria</name>
    <name type="common">Soft-shell clam</name>
    <dbReference type="NCBI Taxonomy" id="6604"/>
    <lineage>
        <taxon>Eukaryota</taxon>
        <taxon>Metazoa</taxon>
        <taxon>Spiralia</taxon>
        <taxon>Lophotrochozoa</taxon>
        <taxon>Mollusca</taxon>
        <taxon>Bivalvia</taxon>
        <taxon>Autobranchia</taxon>
        <taxon>Heteroconchia</taxon>
        <taxon>Euheterodonta</taxon>
        <taxon>Imparidentia</taxon>
        <taxon>Neoheterodontei</taxon>
        <taxon>Myida</taxon>
        <taxon>Myoidea</taxon>
        <taxon>Myidae</taxon>
        <taxon>Mya</taxon>
    </lineage>
</organism>
<feature type="compositionally biased region" description="Polar residues" evidence="1">
    <location>
        <begin position="246"/>
        <end position="255"/>
    </location>
</feature>
<dbReference type="CDD" id="cd13242">
    <property type="entry name" value="PH_puratrophin-1"/>
    <property type="match status" value="1"/>
</dbReference>
<dbReference type="InterPro" id="IPR011993">
    <property type="entry name" value="PH-like_dom_sf"/>
</dbReference>
<evidence type="ECO:0000256" key="1">
    <source>
        <dbReference type="SAM" id="MobiDB-lite"/>
    </source>
</evidence>
<dbReference type="Gene3D" id="1.20.58.60">
    <property type="match status" value="1"/>
</dbReference>
<dbReference type="SMART" id="SM00233">
    <property type="entry name" value="PH"/>
    <property type="match status" value="1"/>
</dbReference>
<dbReference type="InterPro" id="IPR035899">
    <property type="entry name" value="DBL_dom_sf"/>
</dbReference>
<feature type="region of interest" description="Disordered" evidence="1">
    <location>
        <begin position="215"/>
        <end position="295"/>
    </location>
</feature>
<feature type="region of interest" description="Disordered" evidence="1">
    <location>
        <begin position="720"/>
        <end position="938"/>
    </location>
</feature>
<dbReference type="Gene3D" id="2.30.29.30">
    <property type="entry name" value="Pleckstrin-homology domain (PH domain)/Phosphotyrosine-binding domain (PTB)"/>
    <property type="match status" value="1"/>
</dbReference>
<dbReference type="InterPro" id="IPR000219">
    <property type="entry name" value="DH_dom"/>
</dbReference>
<feature type="compositionally biased region" description="Basic and acidic residues" evidence="1">
    <location>
        <begin position="273"/>
        <end position="282"/>
    </location>
</feature>
<dbReference type="SUPFAM" id="SSF48065">
    <property type="entry name" value="DBL homology domain (DH-domain)"/>
    <property type="match status" value="1"/>
</dbReference>
<sequence length="1367" mass="152981">MITAGIELEAIMSHHEKGSQLGIEPGAIMRRDHSWQEQSWAIQNADNSRLIQEIYVEPAEPSKATVGDDSDLGGTCLKTSTPKVVNDSCSFCSLFKKSGIPGRKSNLSDCDAKIICDKLNNTAQSVELWVKHCSVGGDVQRKFFVPKAEFGGVFSMSWRGEEDRGWGGEEDRGWGREEGGSGWGEDGIGDQGLEASLRRCLANLEDSVCRLRWQGVTPTPPHNMRPSNSGAGDRLATGQGRADQYQGESSESTCPRQHCRRSSNHHNNGHVTVDGREGDRPPRSPGGLHQHRQLDTPRTILDVDYTLLQSGIAILPGSQDGAGNALVLVFTSSSLWKNQQVRSTDLARLLMYYHTVPRATYVEINLLLSPGLLASYISPNQLLPAMDGTLQYSHEDWLRFHMRLDPFMSSCRSVGQFLVGVLEELSGVERVPSSAQEAESLVRRQEKLVAGVWQDSRVTRLHGEGEATLQALQRDHTSIAHTEDYRYSMEDVTRLFRHVQDTLSRLLRLSDTRMARLETCLQLRDFEEECSKSHIEKGNDLLEDAGCLARAGHLEEVTGYKELATMLKRQLQTFSERLEEVRERIGATTKCYQLLDKTYEWALESMKYVASMKMELCASPEGLEKLLHSLEIYLQEHPPVGHESFSQMADLAQQLHNDKLLEQCQTAQNRCIETQKMLELRATTLQQFHSQLEQDKAGYTTKMSAAFNKDSGQRVTYDLSKYFPHSSPSPKKTNASAAASPAHSSDSSISPAHRAGQWEPKDSSTPVVPKTYSRTQLERLRSLSSQSPSSSSTSSPVHAQTSLSPRSPSHASLIHPVYASPTHLSYPASPSNSSQDASVTNSNRTDTSDSSSSSDRLKASESDNVNASSNTSPQKSWNMRRAISVPGAGSPRSEDGGGNEESKSDRVASLRQDGRTNSMITGSSDSLPSLPEEEDEGVISGAPRELAPYFRREWTPVPVNSHLTDTSTPVTPLEDLKLTLSLIMSEMIQTERDYVCALQFIVEQYVPEMLREDGPQQLRGKRNESQFHLYALYNKNKPKSDILMAEYGKAFFKEKQTSLGDKMDLASYLLKPVQRMGKYALLLKQVVKECPRDAPESHDLRAAEDMVRFQLRHGNDLLAMDSLRDCDVNLQEQGRLLRQDEFLVYHGRRKFMRHVFLFEDLVLFSKTRHTRSGFQDTYLYKFSFKMSDIGLTQDYEGSGYKFELWWRRRNSGERYVLQAASSEQKKLWVKDLTRVLWNQAVKNRENHLSELATMGIGNKPCMDIKPSSDNIQDRFINIAVGSRDARNRNSIAVCSSEHHQKGKSGIGTSITSGGEADTTLKCETSDMYRAQSPPPYDFRSPPPPGDREFGKPRLINLPSHAEEATDV</sequence>
<dbReference type="InterPro" id="IPR052231">
    <property type="entry name" value="Rho_GEF_signaling-related"/>
</dbReference>
<evidence type="ECO:0000259" key="3">
    <source>
        <dbReference type="PROSITE" id="PS50010"/>
    </source>
</evidence>
<feature type="compositionally biased region" description="Polar residues" evidence="1">
    <location>
        <begin position="862"/>
        <end position="877"/>
    </location>
</feature>
<feature type="compositionally biased region" description="Low complexity" evidence="1">
    <location>
        <begin position="782"/>
        <end position="796"/>
    </location>
</feature>
<dbReference type="PANTHER" id="PTHR45845">
    <property type="entry name" value="RHO GUANINE NUCLEOTIDE EXCHANGE FACTOR-RELATED"/>
    <property type="match status" value="1"/>
</dbReference>
<reference evidence="4" key="1">
    <citation type="submission" date="2022-11" db="EMBL/GenBank/DDBJ databases">
        <title>Centuries of genome instability and evolution in soft-shell clam transmissible cancer (bioRxiv).</title>
        <authorList>
            <person name="Hart S.F.M."/>
            <person name="Yonemitsu M.A."/>
            <person name="Giersch R.M."/>
            <person name="Beal B.F."/>
            <person name="Arriagada G."/>
            <person name="Davis B.W."/>
            <person name="Ostrander E.A."/>
            <person name="Goff S.P."/>
            <person name="Metzger M.J."/>
        </authorList>
    </citation>
    <scope>NUCLEOTIDE SEQUENCE</scope>
    <source>
        <strain evidence="4">MELC-2E11</strain>
        <tissue evidence="4">Siphon/mantle</tissue>
    </source>
</reference>
<evidence type="ECO:0000259" key="2">
    <source>
        <dbReference type="PROSITE" id="PS50003"/>
    </source>
</evidence>
<dbReference type="PROSITE" id="PS50003">
    <property type="entry name" value="PH_DOMAIN"/>
    <property type="match status" value="1"/>
</dbReference>
<feature type="compositionally biased region" description="Basic and acidic residues" evidence="1">
    <location>
        <begin position="161"/>
        <end position="179"/>
    </location>
</feature>
<dbReference type="SMART" id="SM00325">
    <property type="entry name" value="RhoGEF"/>
    <property type="match status" value="1"/>
</dbReference>
<feature type="compositionally biased region" description="Polar residues" evidence="1">
    <location>
        <begin position="828"/>
        <end position="839"/>
    </location>
</feature>
<dbReference type="Gene3D" id="1.20.900.10">
    <property type="entry name" value="Dbl homology (DH) domain"/>
    <property type="match status" value="2"/>
</dbReference>
<keyword evidence="5" id="KW-1185">Reference proteome</keyword>
<dbReference type="SUPFAM" id="SSF50729">
    <property type="entry name" value="PH domain-like"/>
    <property type="match status" value="1"/>
</dbReference>
<feature type="compositionally biased region" description="Low complexity" evidence="1">
    <location>
        <begin position="726"/>
        <end position="752"/>
    </location>
</feature>
<feature type="compositionally biased region" description="Polar residues" evidence="1">
    <location>
        <begin position="797"/>
        <end position="810"/>
    </location>
</feature>
<feature type="compositionally biased region" description="Basic and acidic residues" evidence="1">
    <location>
        <begin position="892"/>
        <end position="914"/>
    </location>
</feature>
<protein>
    <submittedName>
        <fullName evidence="4">PKHG4-like protein</fullName>
    </submittedName>
</protein>
<dbReference type="EMBL" id="CP111019">
    <property type="protein sequence ID" value="WAR11305.1"/>
    <property type="molecule type" value="Genomic_DNA"/>
</dbReference>
<gene>
    <name evidence="4" type="ORF">MAR_025485</name>
</gene>
<dbReference type="InterPro" id="IPR001849">
    <property type="entry name" value="PH_domain"/>
</dbReference>
<feature type="region of interest" description="Disordered" evidence="1">
    <location>
        <begin position="161"/>
        <end position="188"/>
    </location>
</feature>
<accession>A0ABY7EPX3</accession>
<name>A0ABY7EPX3_MYAAR</name>
<dbReference type="InterPro" id="IPR055251">
    <property type="entry name" value="SOS1_NGEF_PH"/>
</dbReference>
<evidence type="ECO:0000313" key="4">
    <source>
        <dbReference type="EMBL" id="WAR11305.1"/>
    </source>
</evidence>
<dbReference type="PROSITE" id="PS50010">
    <property type="entry name" value="DH_2"/>
    <property type="match status" value="1"/>
</dbReference>
<proteinExistence type="predicted"/>
<dbReference type="Proteomes" id="UP001164746">
    <property type="component" value="Chromosome 8"/>
</dbReference>
<feature type="domain" description="DH" evidence="3">
    <location>
        <begin position="1027"/>
        <end position="1117"/>
    </location>
</feature>